<keyword evidence="1" id="KW-0472">Membrane</keyword>
<keyword evidence="1" id="KW-0812">Transmembrane</keyword>
<keyword evidence="1" id="KW-1133">Transmembrane helix</keyword>
<proteinExistence type="predicted"/>
<feature type="transmembrane region" description="Helical" evidence="1">
    <location>
        <begin position="199"/>
        <end position="220"/>
    </location>
</feature>
<feature type="transmembrane region" description="Helical" evidence="1">
    <location>
        <begin position="155"/>
        <end position="179"/>
    </location>
</feature>
<dbReference type="OrthoDB" id="2641762at2759"/>
<dbReference type="KEGG" id="more:E1B28_000721"/>
<dbReference type="Proteomes" id="UP001049176">
    <property type="component" value="Chromosome 1"/>
</dbReference>
<comment type="caution">
    <text evidence="2">The sequence shown here is derived from an EMBL/GenBank/DDBJ whole genome shotgun (WGS) entry which is preliminary data.</text>
</comment>
<feature type="transmembrane region" description="Helical" evidence="1">
    <location>
        <begin position="26"/>
        <end position="49"/>
    </location>
</feature>
<accession>A0A9P8AEF5</accession>
<sequence>MSPTTSYGPIGESPAELLLERTFMQAGYLTGFGYGFQLALWMACMRILWRRVQKATPGKKSALYLMVYITILCIIDTIWTAVSTFGLQATFIDNRNYPAPDPASPGGPIAYLQVEFSQSFNIVAQVVFTLGSLMTDALLIWRCKVIWAANPVRSGSTLVIIFPIVMFFASLAFGVVFGIQTASPEGLFSQKTASFAVPFFAISLSLNIILTLLILGRIWYYQKRVNSVLEIEYSKPYSLLSMMFVESAALNSIISILLLVTFALGHPINQIWLGLTPATQKIASYLIIYRVAQNKGWAFSTTRQSRPAVSMAFAATSDELDTHTSRGVTDTDMSLQILTLDGKSSRNASIQREF</sequence>
<feature type="transmembrane region" description="Helical" evidence="1">
    <location>
        <begin position="240"/>
        <end position="265"/>
    </location>
</feature>
<dbReference type="RefSeq" id="XP_043015286.1">
    <property type="nucleotide sequence ID" value="XM_043146583.1"/>
</dbReference>
<feature type="transmembrane region" description="Helical" evidence="1">
    <location>
        <begin position="122"/>
        <end position="143"/>
    </location>
</feature>
<dbReference type="EMBL" id="CM032181">
    <property type="protein sequence ID" value="KAG7098816.1"/>
    <property type="molecule type" value="Genomic_DNA"/>
</dbReference>
<evidence type="ECO:0000313" key="2">
    <source>
        <dbReference type="EMBL" id="KAG7098816.1"/>
    </source>
</evidence>
<gene>
    <name evidence="2" type="ORF">E1B28_000721</name>
</gene>
<feature type="transmembrane region" description="Helical" evidence="1">
    <location>
        <begin position="61"/>
        <end position="82"/>
    </location>
</feature>
<dbReference type="AlphaFoldDB" id="A0A9P8AEF5"/>
<reference evidence="2" key="1">
    <citation type="journal article" date="2021" name="Genome Biol. Evol.">
        <title>The assembled and annotated genome of the fairy-ring fungus Marasmius oreades.</title>
        <authorList>
            <person name="Hiltunen M."/>
            <person name="Ament-Velasquez S.L."/>
            <person name="Johannesson H."/>
        </authorList>
    </citation>
    <scope>NUCLEOTIDE SEQUENCE</scope>
    <source>
        <strain evidence="2">03SP1</strain>
    </source>
</reference>
<organism evidence="2 3">
    <name type="scientific">Marasmius oreades</name>
    <name type="common">fairy-ring Marasmius</name>
    <dbReference type="NCBI Taxonomy" id="181124"/>
    <lineage>
        <taxon>Eukaryota</taxon>
        <taxon>Fungi</taxon>
        <taxon>Dikarya</taxon>
        <taxon>Basidiomycota</taxon>
        <taxon>Agaricomycotina</taxon>
        <taxon>Agaricomycetes</taxon>
        <taxon>Agaricomycetidae</taxon>
        <taxon>Agaricales</taxon>
        <taxon>Marasmiineae</taxon>
        <taxon>Marasmiaceae</taxon>
        <taxon>Marasmius</taxon>
    </lineage>
</organism>
<protein>
    <submittedName>
        <fullName evidence="2">Uncharacterized protein</fullName>
    </submittedName>
</protein>
<evidence type="ECO:0000256" key="1">
    <source>
        <dbReference type="SAM" id="Phobius"/>
    </source>
</evidence>
<name>A0A9P8AEF5_9AGAR</name>
<dbReference type="GeneID" id="66069797"/>
<evidence type="ECO:0000313" key="3">
    <source>
        <dbReference type="Proteomes" id="UP001049176"/>
    </source>
</evidence>
<keyword evidence="3" id="KW-1185">Reference proteome</keyword>